<evidence type="ECO:0000313" key="2">
    <source>
        <dbReference type="EMBL" id="KAK8873133.1"/>
    </source>
</evidence>
<name>A0ABR2J5S7_9PEZI</name>
<protein>
    <submittedName>
        <fullName evidence="2">Uncharacterized protein</fullName>
    </submittedName>
</protein>
<gene>
    <name evidence="2" type="ORF">PGQ11_003647</name>
</gene>
<proteinExistence type="predicted"/>
<keyword evidence="3" id="KW-1185">Reference proteome</keyword>
<dbReference type="EMBL" id="JAPCWZ010000003">
    <property type="protein sequence ID" value="KAK8873133.1"/>
    <property type="molecule type" value="Genomic_DNA"/>
</dbReference>
<organism evidence="2 3">
    <name type="scientific">Apiospora arundinis</name>
    <dbReference type="NCBI Taxonomy" id="335852"/>
    <lineage>
        <taxon>Eukaryota</taxon>
        <taxon>Fungi</taxon>
        <taxon>Dikarya</taxon>
        <taxon>Ascomycota</taxon>
        <taxon>Pezizomycotina</taxon>
        <taxon>Sordariomycetes</taxon>
        <taxon>Xylariomycetidae</taxon>
        <taxon>Amphisphaeriales</taxon>
        <taxon>Apiosporaceae</taxon>
        <taxon>Apiospora</taxon>
    </lineage>
</organism>
<sequence>MLQHERKQLSSISEPGSLRETGNEEKGWPNMVAVYSTTRRRGLDGLGLRGNPVKGLRGMERSFVSKEGYIRRTRRSEGDEFNVRAKAPE</sequence>
<accession>A0ABR2J5S7</accession>
<reference evidence="2 3" key="1">
    <citation type="journal article" date="2024" name="IMA Fungus">
        <title>Apiospora arundinis, a panoply of carbohydrate-active enzymes and secondary metabolites.</title>
        <authorList>
            <person name="Sorensen T."/>
            <person name="Petersen C."/>
            <person name="Muurmann A.T."/>
            <person name="Christiansen J.V."/>
            <person name="Brundto M.L."/>
            <person name="Overgaard C.K."/>
            <person name="Boysen A.T."/>
            <person name="Wollenberg R.D."/>
            <person name="Larsen T.O."/>
            <person name="Sorensen J.L."/>
            <person name="Nielsen K.L."/>
            <person name="Sondergaard T.E."/>
        </authorList>
    </citation>
    <scope>NUCLEOTIDE SEQUENCE [LARGE SCALE GENOMIC DNA]</scope>
    <source>
        <strain evidence="2 3">AAU 773</strain>
    </source>
</reference>
<dbReference type="Proteomes" id="UP001390339">
    <property type="component" value="Unassembled WGS sequence"/>
</dbReference>
<feature type="region of interest" description="Disordered" evidence="1">
    <location>
        <begin position="1"/>
        <end position="30"/>
    </location>
</feature>
<comment type="caution">
    <text evidence="2">The sequence shown here is derived from an EMBL/GenBank/DDBJ whole genome shotgun (WGS) entry which is preliminary data.</text>
</comment>
<evidence type="ECO:0000313" key="3">
    <source>
        <dbReference type="Proteomes" id="UP001390339"/>
    </source>
</evidence>
<evidence type="ECO:0000256" key="1">
    <source>
        <dbReference type="SAM" id="MobiDB-lite"/>
    </source>
</evidence>